<dbReference type="NCBIfam" id="TIGR00256">
    <property type="entry name" value="D-aminoacyl-tRNA deacylase"/>
    <property type="match status" value="1"/>
</dbReference>
<proteinExistence type="inferred from homology"/>
<evidence type="ECO:0000256" key="5">
    <source>
        <dbReference type="ARBA" id="ARBA00048018"/>
    </source>
</evidence>
<dbReference type="HAMAP" id="MF_00518">
    <property type="entry name" value="Deacylase_Dtd"/>
    <property type="match status" value="1"/>
</dbReference>
<keyword evidence="8" id="KW-1185">Reference proteome</keyword>
<evidence type="ECO:0000313" key="8">
    <source>
        <dbReference type="Proteomes" id="UP000740926"/>
    </source>
</evidence>
<dbReference type="FunFam" id="3.50.80.10:FF:000001">
    <property type="entry name" value="D-aminoacyl-tRNA deacylase"/>
    <property type="match status" value="1"/>
</dbReference>
<protein>
    <recommendedName>
        <fullName evidence="3 6">D-aminoacyl-tRNA deacylase</fullName>
        <ecNumber evidence="2 6">3.1.1.96</ecNumber>
    </recommendedName>
</protein>
<comment type="subcellular location">
    <subcellularLocation>
        <location evidence="6">Cytoplasm</location>
    </subcellularLocation>
</comment>
<keyword evidence="6" id="KW-0963">Cytoplasm</keyword>
<organism evidence="7 8">
    <name type="scientific">Rhizopus delemar</name>
    <dbReference type="NCBI Taxonomy" id="936053"/>
    <lineage>
        <taxon>Eukaryota</taxon>
        <taxon>Fungi</taxon>
        <taxon>Fungi incertae sedis</taxon>
        <taxon>Mucoromycota</taxon>
        <taxon>Mucoromycotina</taxon>
        <taxon>Mucoromycetes</taxon>
        <taxon>Mucorales</taxon>
        <taxon>Mucorineae</taxon>
        <taxon>Rhizopodaceae</taxon>
        <taxon>Rhizopus</taxon>
    </lineage>
</organism>
<reference evidence="7 8" key="1">
    <citation type="journal article" date="2020" name="Microb. Genom.">
        <title>Genetic diversity of clinical and environmental Mucorales isolates obtained from an investigation of mucormycosis cases among solid organ transplant recipients.</title>
        <authorList>
            <person name="Nguyen M.H."/>
            <person name="Kaul D."/>
            <person name="Muto C."/>
            <person name="Cheng S.J."/>
            <person name="Richter R.A."/>
            <person name="Bruno V.M."/>
            <person name="Liu G."/>
            <person name="Beyhan S."/>
            <person name="Sundermann A.J."/>
            <person name="Mounaud S."/>
            <person name="Pasculle A.W."/>
            <person name="Nierman W.C."/>
            <person name="Driscoll E."/>
            <person name="Cumbie R."/>
            <person name="Clancy C.J."/>
            <person name="Dupont C.L."/>
        </authorList>
    </citation>
    <scope>NUCLEOTIDE SEQUENCE [LARGE SCALE GENOMIC DNA]</scope>
    <source>
        <strain evidence="7 8">GL24</strain>
    </source>
</reference>
<dbReference type="AlphaFoldDB" id="A0A9P6YZ78"/>
<evidence type="ECO:0000256" key="2">
    <source>
        <dbReference type="ARBA" id="ARBA00013056"/>
    </source>
</evidence>
<gene>
    <name evidence="7" type="ORF">G6F50_008132</name>
</gene>
<comment type="caution">
    <text evidence="7">The sequence shown here is derived from an EMBL/GenBank/DDBJ whole genome shotgun (WGS) entry which is preliminary data.</text>
</comment>
<evidence type="ECO:0000256" key="4">
    <source>
        <dbReference type="ARBA" id="ARBA00047676"/>
    </source>
</evidence>
<dbReference type="SUPFAM" id="SSF69500">
    <property type="entry name" value="DTD-like"/>
    <property type="match status" value="1"/>
</dbReference>
<comment type="catalytic activity">
    <reaction evidence="5">
        <text>a D-aminoacyl-tRNA + H2O = a tRNA + a D-alpha-amino acid + H(+)</text>
        <dbReference type="Rhea" id="RHEA:13953"/>
        <dbReference type="Rhea" id="RHEA-COMP:10123"/>
        <dbReference type="Rhea" id="RHEA-COMP:10124"/>
        <dbReference type="ChEBI" id="CHEBI:15377"/>
        <dbReference type="ChEBI" id="CHEBI:15378"/>
        <dbReference type="ChEBI" id="CHEBI:59871"/>
        <dbReference type="ChEBI" id="CHEBI:78442"/>
        <dbReference type="ChEBI" id="CHEBI:79333"/>
        <dbReference type="EC" id="3.1.1.96"/>
    </reaction>
</comment>
<dbReference type="Gene3D" id="3.50.80.10">
    <property type="entry name" value="D-tyrosyl-tRNA(Tyr) deacylase"/>
    <property type="match status" value="1"/>
</dbReference>
<accession>A0A9P6YZ78</accession>
<dbReference type="GO" id="GO:0000049">
    <property type="term" value="F:tRNA binding"/>
    <property type="evidence" value="ECO:0007669"/>
    <property type="project" value="UniProtKB-KW"/>
</dbReference>
<comment type="catalytic activity">
    <reaction evidence="4">
        <text>glycyl-tRNA(Ala) + H2O = tRNA(Ala) + glycine + H(+)</text>
        <dbReference type="Rhea" id="RHEA:53744"/>
        <dbReference type="Rhea" id="RHEA-COMP:9657"/>
        <dbReference type="Rhea" id="RHEA-COMP:13640"/>
        <dbReference type="ChEBI" id="CHEBI:15377"/>
        <dbReference type="ChEBI" id="CHEBI:15378"/>
        <dbReference type="ChEBI" id="CHEBI:57305"/>
        <dbReference type="ChEBI" id="CHEBI:78442"/>
        <dbReference type="ChEBI" id="CHEBI:78522"/>
        <dbReference type="EC" id="3.1.1.96"/>
    </reaction>
</comment>
<keyword evidence="6" id="KW-0378">Hydrolase</keyword>
<evidence type="ECO:0000256" key="6">
    <source>
        <dbReference type="RuleBase" id="RU003470"/>
    </source>
</evidence>
<dbReference type="InterPro" id="IPR023509">
    <property type="entry name" value="DTD-like_sf"/>
</dbReference>
<evidence type="ECO:0000313" key="7">
    <source>
        <dbReference type="EMBL" id="KAG1567525.1"/>
    </source>
</evidence>
<dbReference type="GO" id="GO:0051500">
    <property type="term" value="F:D-tyrosyl-tRNA(Tyr) deacylase activity"/>
    <property type="evidence" value="ECO:0007669"/>
    <property type="project" value="TreeGrafter"/>
</dbReference>
<name>A0A9P6YZ78_9FUNG</name>
<sequence length="252" mass="27185">MKAVVQRVAKASVTVDNRVVGSIQKGLCILLGIGTDDTEKDVDYMVNKILNIRVFDDNGTMWKKGVKDSGLELLCVSQFTLQGSTVKGNKPDFHKAMKTESAKMMYQQFMDKLGKAYDPSKIQDGEFGAMMMVDISNDGPVTLQLDSRKFTYDSNLILLCYGLCTNYASEASIQKSVAQGICAAVPSSSSKLLAPSSTSKVNVASITASSPSNSATTSLSHVKQNNELSSANRLYPAGALVIICIIIDLFQL</sequence>
<dbReference type="CDD" id="cd00563">
    <property type="entry name" value="Dtyr_deacylase"/>
    <property type="match status" value="1"/>
</dbReference>
<dbReference type="PANTHER" id="PTHR10472:SF5">
    <property type="entry name" value="D-AMINOACYL-TRNA DEACYLASE 1"/>
    <property type="match status" value="1"/>
</dbReference>
<evidence type="ECO:0000256" key="1">
    <source>
        <dbReference type="ARBA" id="ARBA00009673"/>
    </source>
</evidence>
<dbReference type="PANTHER" id="PTHR10472">
    <property type="entry name" value="D-TYROSYL-TRNA TYR DEACYLASE"/>
    <property type="match status" value="1"/>
</dbReference>
<dbReference type="Proteomes" id="UP000740926">
    <property type="component" value="Unassembled WGS sequence"/>
</dbReference>
<keyword evidence="6" id="KW-0820">tRNA-binding</keyword>
<evidence type="ECO:0000256" key="3">
    <source>
        <dbReference type="ARBA" id="ARBA00020007"/>
    </source>
</evidence>
<dbReference type="EMBL" id="JAANIU010001393">
    <property type="protein sequence ID" value="KAG1567525.1"/>
    <property type="molecule type" value="Genomic_DNA"/>
</dbReference>
<dbReference type="GO" id="GO:0005737">
    <property type="term" value="C:cytoplasm"/>
    <property type="evidence" value="ECO:0007669"/>
    <property type="project" value="UniProtKB-SubCell"/>
</dbReference>
<dbReference type="EC" id="3.1.1.96" evidence="2 6"/>
<dbReference type="Pfam" id="PF02580">
    <property type="entry name" value="Tyr_Deacylase"/>
    <property type="match status" value="1"/>
</dbReference>
<comment type="similarity">
    <text evidence="1 6">Belongs to the DTD family.</text>
</comment>
<keyword evidence="6" id="KW-0694">RNA-binding</keyword>
<dbReference type="InterPro" id="IPR003732">
    <property type="entry name" value="Daa-tRNA_deacyls_DTD"/>
</dbReference>